<accession>H2XKQ4</accession>
<reference evidence="2" key="2">
    <citation type="journal article" date="2008" name="Genome Biol.">
        <title>Improved genome assembly and evidence-based global gene model set for the chordate Ciona intestinalis: new insight into intron and operon populations.</title>
        <authorList>
            <person name="Satou Y."/>
            <person name="Mineta K."/>
            <person name="Ogasawara M."/>
            <person name="Sasakura Y."/>
            <person name="Shoguchi E."/>
            <person name="Ueno K."/>
            <person name="Yamada L."/>
            <person name="Matsumoto J."/>
            <person name="Wasserscheid J."/>
            <person name="Dewar K."/>
            <person name="Wiley G.B."/>
            <person name="Macmil S.L."/>
            <person name="Roe B.A."/>
            <person name="Zeller R.W."/>
            <person name="Hastings K.E."/>
            <person name="Lemaire P."/>
            <person name="Lindquist E."/>
            <person name="Endo T."/>
            <person name="Hotta K."/>
            <person name="Inaba K."/>
        </authorList>
    </citation>
    <scope>NUCLEOTIDE SEQUENCE [LARGE SCALE GENOMIC DNA]</scope>
    <source>
        <strain evidence="2">wild type</strain>
    </source>
</reference>
<reference evidence="2" key="3">
    <citation type="submission" date="2025-08" db="UniProtKB">
        <authorList>
            <consortium name="Ensembl"/>
        </authorList>
    </citation>
    <scope>IDENTIFICATION</scope>
</reference>
<proteinExistence type="predicted"/>
<dbReference type="InParanoid" id="H2XKQ4"/>
<dbReference type="EMBL" id="EAAA01002282">
    <property type="status" value="NOT_ANNOTATED_CDS"/>
    <property type="molecule type" value="Genomic_DNA"/>
</dbReference>
<evidence type="ECO:0000259" key="1">
    <source>
        <dbReference type="PROSITE" id="PS50820"/>
    </source>
</evidence>
<dbReference type="Gene3D" id="2.170.130.20">
    <property type="entry name" value="LCCL-like domain"/>
    <property type="match status" value="1"/>
</dbReference>
<dbReference type="InterPro" id="IPR004043">
    <property type="entry name" value="LCCL"/>
</dbReference>
<reference evidence="3" key="1">
    <citation type="journal article" date="2002" name="Science">
        <title>The draft genome of Ciona intestinalis: insights into chordate and vertebrate origins.</title>
        <authorList>
            <person name="Dehal P."/>
            <person name="Satou Y."/>
            <person name="Campbell R.K."/>
            <person name="Chapman J."/>
            <person name="Degnan B."/>
            <person name="De Tomaso A."/>
            <person name="Davidson B."/>
            <person name="Di Gregorio A."/>
            <person name="Gelpke M."/>
            <person name="Goodstein D.M."/>
            <person name="Harafuji N."/>
            <person name="Hastings K.E."/>
            <person name="Ho I."/>
            <person name="Hotta K."/>
            <person name="Huang W."/>
            <person name="Kawashima T."/>
            <person name="Lemaire P."/>
            <person name="Martinez D."/>
            <person name="Meinertzhagen I.A."/>
            <person name="Necula S."/>
            <person name="Nonaka M."/>
            <person name="Putnam N."/>
            <person name="Rash S."/>
            <person name="Saiga H."/>
            <person name="Satake M."/>
            <person name="Terry A."/>
            <person name="Yamada L."/>
            <person name="Wang H.G."/>
            <person name="Awazu S."/>
            <person name="Azumi K."/>
            <person name="Boore J."/>
            <person name="Branno M."/>
            <person name="Chin-Bow S."/>
            <person name="DeSantis R."/>
            <person name="Doyle S."/>
            <person name="Francino P."/>
            <person name="Keys D.N."/>
            <person name="Haga S."/>
            <person name="Hayashi H."/>
            <person name="Hino K."/>
            <person name="Imai K.S."/>
            <person name="Inaba K."/>
            <person name="Kano S."/>
            <person name="Kobayashi K."/>
            <person name="Kobayashi M."/>
            <person name="Lee B.I."/>
            <person name="Makabe K.W."/>
            <person name="Manohar C."/>
            <person name="Matassi G."/>
            <person name="Medina M."/>
            <person name="Mochizuki Y."/>
            <person name="Mount S."/>
            <person name="Morishita T."/>
            <person name="Miura S."/>
            <person name="Nakayama A."/>
            <person name="Nishizaka S."/>
            <person name="Nomoto H."/>
            <person name="Ohta F."/>
            <person name="Oishi K."/>
            <person name="Rigoutsos I."/>
            <person name="Sano M."/>
            <person name="Sasaki A."/>
            <person name="Sasakura Y."/>
            <person name="Shoguchi E."/>
            <person name="Shin-i T."/>
            <person name="Spagnuolo A."/>
            <person name="Stainier D."/>
            <person name="Suzuki M.M."/>
            <person name="Tassy O."/>
            <person name="Takatori N."/>
            <person name="Tokuoka M."/>
            <person name="Yagi K."/>
            <person name="Yoshizaki F."/>
            <person name="Wada S."/>
            <person name="Zhang C."/>
            <person name="Hyatt P.D."/>
            <person name="Larimer F."/>
            <person name="Detter C."/>
            <person name="Doggett N."/>
            <person name="Glavina T."/>
            <person name="Hawkins T."/>
            <person name="Richardson P."/>
            <person name="Lucas S."/>
            <person name="Kohara Y."/>
            <person name="Levine M."/>
            <person name="Satoh N."/>
            <person name="Rokhsar D.S."/>
        </authorList>
    </citation>
    <scope>NUCLEOTIDE SEQUENCE [LARGE SCALE GENOMIC DNA]</scope>
</reference>
<dbReference type="OMA" id="IWAGKYL"/>
<evidence type="ECO:0000313" key="3">
    <source>
        <dbReference type="Proteomes" id="UP000008144"/>
    </source>
</evidence>
<sequence length="122" mass="13292">MASILAIQKLVDQIKLQLQPVVRVDCVTQDKNIWAGKYLALCPANCNNLTIASLKLWGFLVYTGDSRICQAAIHSGNLNATGGLVKIEKTTGVQKYFGITRNGLTSRSSTFYPSSFQVKPAV</sequence>
<dbReference type="Ensembl" id="ENSCINT00000034749.1">
    <property type="protein sequence ID" value="ENSCINP00000030236.1"/>
    <property type="gene ID" value="ENSCING00000024420.1"/>
</dbReference>
<dbReference type="STRING" id="7719.ENSCINP00000030236"/>
<dbReference type="PANTHER" id="PTHR31331">
    <property type="entry name" value="LCCL DOMAIN PROTEIN (AFU_ORTHOLOGUE AFUA_5G08630)"/>
    <property type="match status" value="1"/>
</dbReference>
<evidence type="ECO:0000313" key="2">
    <source>
        <dbReference type="Ensembl" id="ENSCINP00000030236.1"/>
    </source>
</evidence>
<dbReference type="SMART" id="SM00603">
    <property type="entry name" value="LCCL"/>
    <property type="match status" value="1"/>
</dbReference>
<keyword evidence="3" id="KW-1185">Reference proteome</keyword>
<reference evidence="2" key="4">
    <citation type="submission" date="2025-09" db="UniProtKB">
        <authorList>
            <consortium name="Ensembl"/>
        </authorList>
    </citation>
    <scope>IDENTIFICATION</scope>
</reference>
<dbReference type="PANTHER" id="PTHR31331:SF1">
    <property type="entry name" value="CYSTEINE RICH SECRETORY PROTEIN LCCL DOMAIN CONTAINING 2"/>
    <property type="match status" value="1"/>
</dbReference>
<feature type="domain" description="LCCL" evidence="1">
    <location>
        <begin position="20"/>
        <end position="116"/>
    </location>
</feature>
<dbReference type="SUPFAM" id="SSF69848">
    <property type="entry name" value="LCCL domain"/>
    <property type="match status" value="1"/>
</dbReference>
<dbReference type="PROSITE" id="PS50820">
    <property type="entry name" value="LCCL"/>
    <property type="match status" value="1"/>
</dbReference>
<organism evidence="2 3">
    <name type="scientific">Ciona intestinalis</name>
    <name type="common">Transparent sea squirt</name>
    <name type="synonym">Ascidia intestinalis</name>
    <dbReference type="NCBI Taxonomy" id="7719"/>
    <lineage>
        <taxon>Eukaryota</taxon>
        <taxon>Metazoa</taxon>
        <taxon>Chordata</taxon>
        <taxon>Tunicata</taxon>
        <taxon>Ascidiacea</taxon>
        <taxon>Phlebobranchia</taxon>
        <taxon>Cionidae</taxon>
        <taxon>Ciona</taxon>
    </lineage>
</organism>
<dbReference type="InterPro" id="IPR036609">
    <property type="entry name" value="LCCL_sf"/>
</dbReference>
<dbReference type="AlphaFoldDB" id="H2XKQ4"/>
<dbReference type="InterPro" id="IPR051957">
    <property type="entry name" value="CRISP-LCCL_domain"/>
</dbReference>
<name>H2XKQ4_CIOIN</name>
<dbReference type="Proteomes" id="UP000008144">
    <property type="component" value="Chromosome 6"/>
</dbReference>
<dbReference type="Pfam" id="PF03815">
    <property type="entry name" value="LCCL"/>
    <property type="match status" value="1"/>
</dbReference>
<dbReference type="HOGENOM" id="CLU_2025894_0_0_1"/>
<protein>
    <recommendedName>
        <fullName evidence="1">LCCL domain-containing protein</fullName>
    </recommendedName>
</protein>
<dbReference type="GeneTree" id="ENSGT00730000113653"/>